<name>A0A0J5P409_9PAST</name>
<evidence type="ECO:0000313" key="1">
    <source>
        <dbReference type="EMBL" id="KMK50410.1"/>
    </source>
</evidence>
<organism evidence="1 2">
    <name type="scientific">Muribacter muris</name>
    <dbReference type="NCBI Taxonomy" id="67855"/>
    <lineage>
        <taxon>Bacteria</taxon>
        <taxon>Pseudomonadati</taxon>
        <taxon>Pseudomonadota</taxon>
        <taxon>Gammaproteobacteria</taxon>
        <taxon>Pasteurellales</taxon>
        <taxon>Pasteurellaceae</taxon>
        <taxon>Muribacter</taxon>
    </lineage>
</organism>
<reference evidence="1 2" key="1">
    <citation type="submission" date="2014-12" db="EMBL/GenBank/DDBJ databases">
        <title>Reclassification of Actinobacillus muris as Muribacter muris.</title>
        <authorList>
            <person name="Christensen H."/>
            <person name="Nicklas W."/>
            <person name="Bisgaard M."/>
        </authorList>
    </citation>
    <scope>NUCLEOTIDE SEQUENCE [LARGE SCALE GENOMIC DNA]</scope>
    <source>
        <strain evidence="1 2">Ackerman80-443D</strain>
    </source>
</reference>
<evidence type="ECO:0008006" key="3">
    <source>
        <dbReference type="Google" id="ProtNLM"/>
    </source>
</evidence>
<comment type="caution">
    <text evidence="1">The sequence shown here is derived from an EMBL/GenBank/DDBJ whole genome shotgun (WGS) entry which is preliminary data.</text>
</comment>
<gene>
    <name evidence="1" type="ORF">RO21_12000</name>
</gene>
<sequence length="260" mass="29788">MPKTLVMIKKEPLKILIIRSFDENDRLKDLMENTLNIKPKPSEQLSDKITQMINSNANYLENLTKEKMSNLKDENLYATYRFVDVYSEDDLVSTLNQATESILIFDCHGTKIDDKGNYGLHLYGKAVNLNDLKDKIKKLPPIVIFSTCDSLPLNANQETSPAQSVINLGAYIAIGTYLPIDGKQASIAIYRLVHRLQQYFDITIKFWGKVSFMNIFQGWLIMEYVREVLSTMIDDNLTSKEVVFSKILLKMNCIINPLHP</sequence>
<evidence type="ECO:0000313" key="2">
    <source>
        <dbReference type="Proteomes" id="UP000036270"/>
    </source>
</evidence>
<accession>A0A0J5P409</accession>
<dbReference type="Proteomes" id="UP000036270">
    <property type="component" value="Unassembled WGS sequence"/>
</dbReference>
<dbReference type="PATRIC" id="fig|67855.3.peg.254"/>
<dbReference type="AlphaFoldDB" id="A0A0J5P409"/>
<proteinExistence type="predicted"/>
<protein>
    <recommendedName>
        <fullName evidence="3">CHAT domain-containing protein</fullName>
    </recommendedName>
</protein>
<dbReference type="EMBL" id="JWIZ01000123">
    <property type="protein sequence ID" value="KMK50410.1"/>
    <property type="molecule type" value="Genomic_DNA"/>
</dbReference>
<keyword evidence="2" id="KW-1185">Reference proteome</keyword>